<dbReference type="AlphaFoldDB" id="A0A0R2SAU9"/>
<evidence type="ECO:0000313" key="1">
    <source>
        <dbReference type="EMBL" id="KRO71972.1"/>
    </source>
</evidence>
<dbReference type="PANTHER" id="PTHR38767">
    <property type="entry name" value="DNA POLYMERASE III SUBUNIT CHI"/>
    <property type="match status" value="1"/>
</dbReference>
<dbReference type="EMBL" id="LIBB01000112">
    <property type="protein sequence ID" value="KRO71972.1"/>
    <property type="molecule type" value="Genomic_DNA"/>
</dbReference>
<comment type="caution">
    <text evidence="1">The sequence shown here is derived from an EMBL/GenBank/DDBJ whole genome shotgun (WGS) entry which is preliminary data.</text>
</comment>
<dbReference type="PANTHER" id="PTHR38767:SF1">
    <property type="entry name" value="DNA POLYMERASE III SUBUNIT CHI"/>
    <property type="match status" value="1"/>
</dbReference>
<evidence type="ECO:0008006" key="3">
    <source>
        <dbReference type="Google" id="ProtNLM"/>
    </source>
</evidence>
<gene>
    <name evidence="1" type="ORF">ABR69_07055</name>
</gene>
<dbReference type="SUPFAM" id="SSF102400">
    <property type="entry name" value="DNA polymerase III chi subunit"/>
    <property type="match status" value="1"/>
</dbReference>
<organism evidence="1 2">
    <name type="scientific">OM182 bacterium BACL3 MAG-120507-bin80</name>
    <dbReference type="NCBI Taxonomy" id="1655577"/>
    <lineage>
        <taxon>Bacteria</taxon>
        <taxon>Pseudomonadati</taxon>
        <taxon>Pseudomonadota</taxon>
        <taxon>Gammaproteobacteria</taxon>
        <taxon>OMG group</taxon>
        <taxon>OM182 clade</taxon>
    </lineage>
</organism>
<dbReference type="InterPro" id="IPR036768">
    <property type="entry name" value="PolIII_chi_sf"/>
</dbReference>
<dbReference type="GO" id="GO:0032298">
    <property type="term" value="P:positive regulation of DNA-templated DNA replication initiation"/>
    <property type="evidence" value="ECO:0007669"/>
    <property type="project" value="TreeGrafter"/>
</dbReference>
<accession>A0A0R2SAU9</accession>
<reference evidence="1 2" key="1">
    <citation type="submission" date="2015-10" db="EMBL/GenBank/DDBJ databases">
        <title>Metagenome-Assembled Genomes uncover a global brackish microbiome.</title>
        <authorList>
            <person name="Hugerth L.W."/>
            <person name="Larsson J."/>
            <person name="Alneberg J."/>
            <person name="Lindh M.V."/>
            <person name="Legrand C."/>
            <person name="Pinhassi J."/>
            <person name="Andersson A.F."/>
        </authorList>
    </citation>
    <scope>NUCLEOTIDE SEQUENCE [LARGE SCALE GENOMIC DNA]</scope>
    <source>
        <strain evidence="1">BACL4 MAG-120507-bin80</strain>
    </source>
</reference>
<dbReference type="GO" id="GO:0006260">
    <property type="term" value="P:DNA replication"/>
    <property type="evidence" value="ECO:0007669"/>
    <property type="project" value="InterPro"/>
</dbReference>
<name>A0A0R2SAU9_9GAMM</name>
<protein>
    <recommendedName>
        <fullName evidence="3">DNA polymerase III subunit chi</fullName>
    </recommendedName>
</protein>
<dbReference type="Proteomes" id="UP000051934">
    <property type="component" value="Unassembled WGS sequence"/>
</dbReference>
<evidence type="ECO:0000313" key="2">
    <source>
        <dbReference type="Proteomes" id="UP000051934"/>
    </source>
</evidence>
<proteinExistence type="predicted"/>
<dbReference type="InterPro" id="IPR007459">
    <property type="entry name" value="DNA_pol3_chi"/>
</dbReference>
<sequence>MTQINFYNLQQDTEQMRKLFACRLTEKALSLGHRVCLFAGSEAIASEIDALLWSFSSTSFIPHSIVAANGTSAEDVSIAVSTLPRDATDVVINLTSDALDNVEGIARVNEIIIQEPEALEQARARYRHYQQAGVKPEMIKL</sequence>
<dbReference type="GO" id="GO:0003887">
    <property type="term" value="F:DNA-directed DNA polymerase activity"/>
    <property type="evidence" value="ECO:0007669"/>
    <property type="project" value="InterPro"/>
</dbReference>
<dbReference type="Pfam" id="PF04364">
    <property type="entry name" value="DNA_pol3_chi"/>
    <property type="match status" value="1"/>
</dbReference>
<dbReference type="Gene3D" id="3.40.50.10110">
    <property type="entry name" value="DNA polymerase III subunit chi"/>
    <property type="match status" value="1"/>
</dbReference>
<dbReference type="GO" id="GO:0003677">
    <property type="term" value="F:DNA binding"/>
    <property type="evidence" value="ECO:0007669"/>
    <property type="project" value="InterPro"/>
</dbReference>